<dbReference type="InterPro" id="IPR025714">
    <property type="entry name" value="Methyltranfer_dom"/>
</dbReference>
<gene>
    <name evidence="2" type="ORF">ENW00_01735</name>
</gene>
<dbReference type="Gene3D" id="2.20.25.110">
    <property type="entry name" value="S-adenosyl-L-methionine-dependent methyltransferases"/>
    <property type="match status" value="1"/>
</dbReference>
<dbReference type="Pfam" id="PF13847">
    <property type="entry name" value="Methyltransf_31"/>
    <property type="match status" value="1"/>
</dbReference>
<evidence type="ECO:0000259" key="1">
    <source>
        <dbReference type="Pfam" id="PF13847"/>
    </source>
</evidence>
<dbReference type="PANTHER" id="PTHR43861">
    <property type="entry name" value="TRANS-ACONITATE 2-METHYLTRANSFERASE-RELATED"/>
    <property type="match status" value="1"/>
</dbReference>
<name>A0A7C3RL26_DICTH</name>
<dbReference type="GO" id="GO:0008168">
    <property type="term" value="F:methyltransferase activity"/>
    <property type="evidence" value="ECO:0007669"/>
    <property type="project" value="UniProtKB-KW"/>
</dbReference>
<dbReference type="SUPFAM" id="SSF53335">
    <property type="entry name" value="S-adenosyl-L-methionine-dependent methyltransferases"/>
    <property type="match status" value="1"/>
</dbReference>
<accession>A0A7C3RL26</accession>
<dbReference type="AlphaFoldDB" id="A0A7C3RL26"/>
<dbReference type="InterPro" id="IPR029063">
    <property type="entry name" value="SAM-dependent_MTases_sf"/>
</dbReference>
<keyword evidence="2" id="KW-0489">Methyltransferase</keyword>
<comment type="caution">
    <text evidence="2">The sequence shown here is derived from an EMBL/GenBank/DDBJ whole genome shotgun (WGS) entry which is preliminary data.</text>
</comment>
<dbReference type="EMBL" id="DTIN01000009">
    <property type="protein sequence ID" value="HFX12864.1"/>
    <property type="molecule type" value="Genomic_DNA"/>
</dbReference>
<dbReference type="Gene3D" id="3.40.50.150">
    <property type="entry name" value="Vaccinia Virus protein VP39"/>
    <property type="match status" value="1"/>
</dbReference>
<sequence length="253" mass="30271">MQEGKDWRDQYFGRDYYQYLAKHLTPERTKREVDFLESVLSLKRGSLILDLGCGFGRHTLELGKRGYRTIGIDRSSELIEIAKENAKKEKVFNVEFYVMEYKDIDKLDYKFDIVFSLYTSFGLSTYEEDKETLNKVYQVLKRDGRFLIDIENRDALLKYFIPYSWDLFGEDYVLLTEHFFEPDTGFYISNRIVIDLKNNIRKEFVRRIYLYSPSEIIHLFKESGFHVDRLMGDYEGRKFHIGSRRLIILAIKK</sequence>
<feature type="domain" description="Methyltransferase" evidence="1">
    <location>
        <begin position="43"/>
        <end position="152"/>
    </location>
</feature>
<reference evidence="2" key="1">
    <citation type="journal article" date="2020" name="mSystems">
        <title>Genome- and Community-Level Interaction Insights into Carbon Utilization and Element Cycling Functions of Hydrothermarchaeota in Hydrothermal Sediment.</title>
        <authorList>
            <person name="Zhou Z."/>
            <person name="Liu Y."/>
            <person name="Xu W."/>
            <person name="Pan J."/>
            <person name="Luo Z.H."/>
            <person name="Li M."/>
        </authorList>
    </citation>
    <scope>NUCLEOTIDE SEQUENCE [LARGE SCALE GENOMIC DNA]</scope>
    <source>
        <strain evidence="2">SpSt-81</strain>
    </source>
</reference>
<protein>
    <submittedName>
        <fullName evidence="2">Class I SAM-dependent methyltransferase</fullName>
    </submittedName>
</protein>
<dbReference type="CDD" id="cd02440">
    <property type="entry name" value="AdoMet_MTases"/>
    <property type="match status" value="1"/>
</dbReference>
<proteinExistence type="predicted"/>
<organism evidence="2">
    <name type="scientific">Dictyoglomus thermophilum</name>
    <dbReference type="NCBI Taxonomy" id="14"/>
    <lineage>
        <taxon>Bacteria</taxon>
        <taxon>Pseudomonadati</taxon>
        <taxon>Dictyoglomota</taxon>
        <taxon>Dictyoglomia</taxon>
        <taxon>Dictyoglomales</taxon>
        <taxon>Dictyoglomaceae</taxon>
        <taxon>Dictyoglomus</taxon>
    </lineage>
</organism>
<evidence type="ECO:0000313" key="2">
    <source>
        <dbReference type="EMBL" id="HFX12864.1"/>
    </source>
</evidence>
<keyword evidence="2" id="KW-0808">Transferase</keyword>
<dbReference type="GO" id="GO:0032259">
    <property type="term" value="P:methylation"/>
    <property type="evidence" value="ECO:0007669"/>
    <property type="project" value="UniProtKB-KW"/>
</dbReference>